<feature type="non-terminal residue" evidence="1">
    <location>
        <position position="1"/>
    </location>
</feature>
<evidence type="ECO:0000313" key="1">
    <source>
        <dbReference type="EMBL" id="MFD0887973.1"/>
    </source>
</evidence>
<reference evidence="2" key="1">
    <citation type="journal article" date="2019" name="Int. J. Syst. Evol. Microbiol.">
        <title>The Global Catalogue of Microorganisms (GCM) 10K type strain sequencing project: providing services to taxonomists for standard genome sequencing and annotation.</title>
        <authorList>
            <consortium name="The Broad Institute Genomics Platform"/>
            <consortium name="The Broad Institute Genome Sequencing Center for Infectious Disease"/>
            <person name="Wu L."/>
            <person name="Ma J."/>
        </authorList>
    </citation>
    <scope>NUCLEOTIDE SEQUENCE [LARGE SCALE GENOMIC DNA]</scope>
    <source>
        <strain evidence="2">CCUG 62974</strain>
    </source>
</reference>
<evidence type="ECO:0008006" key="3">
    <source>
        <dbReference type="Google" id="ProtNLM"/>
    </source>
</evidence>
<dbReference type="InterPro" id="IPR032710">
    <property type="entry name" value="NTF2-like_dom_sf"/>
</dbReference>
<name>A0ABW3DVU7_9ACTN</name>
<dbReference type="Gene3D" id="3.10.450.50">
    <property type="match status" value="1"/>
</dbReference>
<organism evidence="1 2">
    <name type="scientific">Streptosporangium algeriense</name>
    <dbReference type="NCBI Taxonomy" id="1682748"/>
    <lineage>
        <taxon>Bacteria</taxon>
        <taxon>Bacillati</taxon>
        <taxon>Actinomycetota</taxon>
        <taxon>Actinomycetes</taxon>
        <taxon>Streptosporangiales</taxon>
        <taxon>Streptosporangiaceae</taxon>
        <taxon>Streptosporangium</taxon>
    </lineage>
</organism>
<dbReference type="EMBL" id="JBHTHX010001135">
    <property type="protein sequence ID" value="MFD0887973.1"/>
    <property type="molecule type" value="Genomic_DNA"/>
</dbReference>
<keyword evidence="2" id="KW-1185">Reference proteome</keyword>
<dbReference type="Proteomes" id="UP001597024">
    <property type="component" value="Unassembled WGS sequence"/>
</dbReference>
<gene>
    <name evidence="1" type="ORF">ACFQ08_25820</name>
</gene>
<comment type="caution">
    <text evidence="1">The sequence shown here is derived from an EMBL/GenBank/DDBJ whole genome shotgun (WGS) entry which is preliminary data.</text>
</comment>
<proteinExistence type="predicted"/>
<dbReference type="SUPFAM" id="SSF54427">
    <property type="entry name" value="NTF2-like"/>
    <property type="match status" value="1"/>
</dbReference>
<sequence length="103" mass="11625">VAARFAERANAGDTAGVEATFAQDARFDSAGRIYGNRQEIMQRFLVPEVLEAGGKYHVRDREWKDGRLVVHYRYETGSGGTETFTYAYLIENGLIKDVVGRYE</sequence>
<evidence type="ECO:0000313" key="2">
    <source>
        <dbReference type="Proteomes" id="UP001597024"/>
    </source>
</evidence>
<protein>
    <recommendedName>
        <fullName evidence="3">Nuclear transport factor 2 family protein</fullName>
    </recommendedName>
</protein>
<accession>A0ABW3DVU7</accession>